<reference evidence="2" key="1">
    <citation type="submission" date="2022-11" db="UniProtKB">
        <authorList>
            <consortium name="WormBaseParasite"/>
        </authorList>
    </citation>
    <scope>IDENTIFICATION</scope>
</reference>
<evidence type="ECO:0000313" key="1">
    <source>
        <dbReference type="Proteomes" id="UP000887565"/>
    </source>
</evidence>
<dbReference type="AlphaFoldDB" id="A0A915IHT3"/>
<organism evidence="1 2">
    <name type="scientific">Romanomermis culicivorax</name>
    <name type="common">Nematode worm</name>
    <dbReference type="NCBI Taxonomy" id="13658"/>
    <lineage>
        <taxon>Eukaryota</taxon>
        <taxon>Metazoa</taxon>
        <taxon>Ecdysozoa</taxon>
        <taxon>Nematoda</taxon>
        <taxon>Enoplea</taxon>
        <taxon>Dorylaimia</taxon>
        <taxon>Mermithida</taxon>
        <taxon>Mermithoidea</taxon>
        <taxon>Mermithidae</taxon>
        <taxon>Romanomermis</taxon>
    </lineage>
</organism>
<sequence>MIIGRGSMRQITSIKDDDRRETVEKSRLHQPPCEITFRYGSIIAMSISCVEPKIFKLLRLLVSVSAFCDALLTGVSSRESET</sequence>
<dbReference type="WBParaSite" id="nRc.2.0.1.t13408-RA">
    <property type="protein sequence ID" value="nRc.2.0.1.t13408-RA"/>
    <property type="gene ID" value="nRc.2.0.1.g13408"/>
</dbReference>
<proteinExistence type="predicted"/>
<dbReference type="Proteomes" id="UP000887565">
    <property type="component" value="Unplaced"/>
</dbReference>
<accession>A0A915IHT3</accession>
<name>A0A915IHT3_ROMCU</name>
<protein>
    <submittedName>
        <fullName evidence="2">Uncharacterized protein</fullName>
    </submittedName>
</protein>
<keyword evidence="1" id="KW-1185">Reference proteome</keyword>
<evidence type="ECO:0000313" key="2">
    <source>
        <dbReference type="WBParaSite" id="nRc.2.0.1.t13408-RA"/>
    </source>
</evidence>